<dbReference type="InterPro" id="IPR015422">
    <property type="entry name" value="PyrdxlP-dep_Trfase_small"/>
</dbReference>
<dbReference type="PANTHER" id="PTHR48097">
    <property type="entry name" value="L-THREONINE ALDOLASE-RELATED"/>
    <property type="match status" value="1"/>
</dbReference>
<evidence type="ECO:0000256" key="4">
    <source>
        <dbReference type="ARBA" id="ARBA00022898"/>
    </source>
</evidence>
<keyword evidence="6" id="KW-0032">Aminotransferase</keyword>
<dbReference type="SUPFAM" id="SSF53383">
    <property type="entry name" value="PLP-dependent transferases"/>
    <property type="match status" value="1"/>
</dbReference>
<reference evidence="6 7" key="1">
    <citation type="journal article" date="2019" name="Int. J. Syst. Evol. Microbiol.">
        <title>The Global Catalogue of Microorganisms (GCM) 10K type strain sequencing project: providing services to taxonomists for standard genome sequencing and annotation.</title>
        <authorList>
            <consortium name="The Broad Institute Genomics Platform"/>
            <consortium name="The Broad Institute Genome Sequencing Center for Infectious Disease"/>
            <person name="Wu L."/>
            <person name="Ma J."/>
        </authorList>
    </citation>
    <scope>NUCLEOTIDE SEQUENCE [LARGE SCALE GENOMIC DNA]</scope>
    <source>
        <strain evidence="6 7">JCM 15896</strain>
    </source>
</reference>
<comment type="caution">
    <text evidence="6">The sequence shown here is derived from an EMBL/GenBank/DDBJ whole genome shotgun (WGS) entry which is preliminary data.</text>
</comment>
<evidence type="ECO:0000256" key="3">
    <source>
        <dbReference type="ARBA" id="ARBA00011881"/>
    </source>
</evidence>
<dbReference type="Gene3D" id="3.40.640.10">
    <property type="entry name" value="Type I PLP-dependent aspartate aminotransferase-like (Major domain)"/>
    <property type="match status" value="1"/>
</dbReference>
<dbReference type="Gene3D" id="3.90.1150.10">
    <property type="entry name" value="Aspartate Aminotransferase, domain 1"/>
    <property type="match status" value="1"/>
</dbReference>
<dbReference type="InterPro" id="IPR015421">
    <property type="entry name" value="PyrdxlP-dep_Trfase_major"/>
</dbReference>
<evidence type="ECO:0000313" key="6">
    <source>
        <dbReference type="EMBL" id="GAA0854602.1"/>
    </source>
</evidence>
<dbReference type="InterPro" id="IPR015424">
    <property type="entry name" value="PyrdxlP-dep_Trfase"/>
</dbReference>
<keyword evidence="7" id="KW-1185">Reference proteome</keyword>
<dbReference type="EMBL" id="BAAAFD010000002">
    <property type="protein sequence ID" value="GAA0854602.1"/>
    <property type="molecule type" value="Genomic_DNA"/>
</dbReference>
<dbReference type="InterPro" id="IPR001597">
    <property type="entry name" value="ArAA_b-elim_lyase/Thr_aldolase"/>
</dbReference>
<gene>
    <name evidence="6" type="ORF">GCM10009114_11080</name>
</gene>
<keyword evidence="6" id="KW-0808">Transferase</keyword>
<evidence type="ECO:0000256" key="1">
    <source>
        <dbReference type="ARBA" id="ARBA00001933"/>
    </source>
</evidence>
<evidence type="ECO:0000256" key="2">
    <source>
        <dbReference type="ARBA" id="ARBA00006966"/>
    </source>
</evidence>
<comment type="cofactor">
    <cofactor evidence="1">
        <name>pyridoxal 5'-phosphate</name>
        <dbReference type="ChEBI" id="CHEBI:597326"/>
    </cofactor>
</comment>
<dbReference type="GO" id="GO:0008483">
    <property type="term" value="F:transaminase activity"/>
    <property type="evidence" value="ECO:0007669"/>
    <property type="project" value="UniProtKB-KW"/>
</dbReference>
<organism evidence="6 7">
    <name type="scientific">Aliiglaciecola litoralis</name>
    <dbReference type="NCBI Taxonomy" id="582857"/>
    <lineage>
        <taxon>Bacteria</taxon>
        <taxon>Pseudomonadati</taxon>
        <taxon>Pseudomonadota</taxon>
        <taxon>Gammaproteobacteria</taxon>
        <taxon>Alteromonadales</taxon>
        <taxon>Alteromonadaceae</taxon>
        <taxon>Aliiglaciecola</taxon>
    </lineage>
</organism>
<dbReference type="Proteomes" id="UP001500359">
    <property type="component" value="Unassembled WGS sequence"/>
</dbReference>
<dbReference type="RefSeq" id="WP_343857368.1">
    <property type="nucleotide sequence ID" value="NZ_BAAAFD010000002.1"/>
</dbReference>
<keyword evidence="4" id="KW-0663">Pyridoxal phosphate</keyword>
<accession>A0ABN1LEL0</accession>
<comment type="similarity">
    <text evidence="2">Belongs to the threonine aldolase family.</text>
</comment>
<evidence type="ECO:0000259" key="5">
    <source>
        <dbReference type="Pfam" id="PF01212"/>
    </source>
</evidence>
<feature type="domain" description="Aromatic amino acid beta-eliminating lyase/threonine aldolase" evidence="5">
    <location>
        <begin position="39"/>
        <end position="283"/>
    </location>
</feature>
<dbReference type="Pfam" id="PF01212">
    <property type="entry name" value="Beta_elim_lyase"/>
    <property type="match status" value="1"/>
</dbReference>
<evidence type="ECO:0000313" key="7">
    <source>
        <dbReference type="Proteomes" id="UP001500359"/>
    </source>
</evidence>
<comment type="subunit">
    <text evidence="3">Homotetramer.</text>
</comment>
<dbReference type="PANTHER" id="PTHR48097:SF9">
    <property type="entry name" value="L-THREONINE ALDOLASE"/>
    <property type="match status" value="1"/>
</dbReference>
<sequence>MTQTIKASCSINLGYPYHGAVPLNDLLIQMHDYVSQQSHQPEELGTEQGAAVLEQKVAKLLGKKAALWLPTGTLAQGIAARIHGQRIENGQLLLHPSSHLLLHEEEGYYHAHGSSAKIIGRWREPLQPEDFDDAVGCAFIELPQRHSGGKLPSWDALVAIKSRCKSQGIPLHMDGARLWSCRPFYNNKTYAQIASGFDSVYLSLYKDIGAIGGAILAGDKSFIDEARIWRTRLGGFSVGSWPLIYDALRLLDTRIAQMPEFVRKAGELASSIGHIARLQADPQLPHTNLFHILLPVSAQQAQKARDQLAQQHGIWLADRFWGYESDQQCAMEIVVGEKALALDKQVFAEAMAKFAHAIGK</sequence>
<proteinExistence type="inferred from homology"/>
<protein>
    <submittedName>
        <fullName evidence="6">Aminotransferase class I/II-fold pyridoxal phosphate-dependent enzyme</fullName>
    </submittedName>
</protein>
<name>A0ABN1LEL0_9ALTE</name>